<sequence length="246" mass="27398">MAGMNSGATRYDSNIGSYGDGRGVTRGFTQRDTSGITEKRICVVTILDAVDLTSINPHDHHNLSESKVRLYPSFPSLEAIKRRFSRLFTSLFQVNNSPPERSLMVWELRNTKTHGEMCSLTMLLMISMVGLPYKTMHSPETNSRGKTQGTSARTPTELALPQNYAKLVEARRIFMGAPINSIPPGPRSGKEEMRILHGHPWNSPRIQQGPPCQRQAFTPHPAKVEEEKCNCGCCQVRKQDAIIFGG</sequence>
<organism evidence="1 2">
    <name type="scientific">Uncinocarpus reesii (strain UAMH 1704)</name>
    <dbReference type="NCBI Taxonomy" id="336963"/>
    <lineage>
        <taxon>Eukaryota</taxon>
        <taxon>Fungi</taxon>
        <taxon>Dikarya</taxon>
        <taxon>Ascomycota</taxon>
        <taxon>Pezizomycotina</taxon>
        <taxon>Eurotiomycetes</taxon>
        <taxon>Eurotiomycetidae</taxon>
        <taxon>Onygenales</taxon>
        <taxon>Onygenaceae</taxon>
        <taxon>Uncinocarpus</taxon>
    </lineage>
</organism>
<keyword evidence="2" id="KW-1185">Reference proteome</keyword>
<gene>
    <name evidence="1" type="ORF">UREG_05745</name>
</gene>
<dbReference type="InParanoid" id="C4JTF6"/>
<dbReference type="GeneID" id="8443001"/>
<evidence type="ECO:0000313" key="1">
    <source>
        <dbReference type="EMBL" id="EEP80903.1"/>
    </source>
</evidence>
<accession>C4JTF6</accession>
<protein>
    <submittedName>
        <fullName evidence="1">Uncharacterized protein</fullName>
    </submittedName>
</protein>
<name>C4JTF6_UNCRE</name>
<dbReference type="EMBL" id="CH476617">
    <property type="protein sequence ID" value="EEP80903.1"/>
    <property type="molecule type" value="Genomic_DNA"/>
</dbReference>
<dbReference type="KEGG" id="ure:UREG_05745"/>
<proteinExistence type="predicted"/>
<dbReference type="AlphaFoldDB" id="C4JTF6"/>
<dbReference type="VEuPathDB" id="FungiDB:UREG_05745"/>
<evidence type="ECO:0000313" key="2">
    <source>
        <dbReference type="Proteomes" id="UP000002058"/>
    </source>
</evidence>
<dbReference type="Proteomes" id="UP000002058">
    <property type="component" value="Unassembled WGS sequence"/>
</dbReference>
<reference evidence="2" key="1">
    <citation type="journal article" date="2009" name="Genome Res.">
        <title>Comparative genomic analyses of the human fungal pathogens Coccidioides and their relatives.</title>
        <authorList>
            <person name="Sharpton T.J."/>
            <person name="Stajich J.E."/>
            <person name="Rounsley S.D."/>
            <person name="Gardner M.J."/>
            <person name="Wortman J.R."/>
            <person name="Jordar V.S."/>
            <person name="Maiti R."/>
            <person name="Kodira C.D."/>
            <person name="Neafsey D.E."/>
            <person name="Zeng Q."/>
            <person name="Hung C.-Y."/>
            <person name="McMahan C."/>
            <person name="Muszewska A."/>
            <person name="Grynberg M."/>
            <person name="Mandel M.A."/>
            <person name="Kellner E.M."/>
            <person name="Barker B.M."/>
            <person name="Galgiani J.N."/>
            <person name="Orbach M.J."/>
            <person name="Kirkland T.N."/>
            <person name="Cole G.T."/>
            <person name="Henn M.R."/>
            <person name="Birren B.W."/>
            <person name="Taylor J.W."/>
        </authorList>
    </citation>
    <scope>NUCLEOTIDE SEQUENCE [LARGE SCALE GENOMIC DNA]</scope>
    <source>
        <strain evidence="2">UAMH 1704</strain>
    </source>
</reference>
<dbReference type="HOGENOM" id="CLU_1129795_0_0_1"/>
<dbReference type="RefSeq" id="XP_002585056.1">
    <property type="nucleotide sequence ID" value="XM_002585010.1"/>
</dbReference>